<sequence>MPRENSFSDSEGRSLTPDLSEEEEANGGAPPMSPTYSVRPPFLAERPSQERSRHAQGLQASSSKHSLHSRLTTRSRKKMDPKDRFRGAVRKIIAMHRGTSMITTRARVGAEPGVDPRRASADIQYGGIRQNCVIELFDYSSVRHSFGRMTNKEFVNFLGDNGASKPEPWVKVRWINIGGMSWDVIKAVSLKYDLHPLALEDVFHTRSQTRSKVDYYSKHLFLRILVHEIGDPDDTPTPAHATAAYGSTLTGLPRTSSPTPFEDGDSIEMKDSGLVEDDRTVFGELTPMSTMRNRKGRSTFKSADPEKGTSTFSRFSKIALLDAEEEAIKQQAEEEIALQALKKDGDRVNVKVYPMHIFLFRDGTVISIQGNPSLELTQPIANRLHQRDTGLRASADPSMLVQSLLDLTVDKALEVIDVYHTKIQKFERAILYKPKIKTVRNLHLLNEDLILHKRTMEPIKTVVYGLRRYDLDRCAALIDESKLSAANGNVKVVGFMSHKSKIYLADVYDHVEYILSSLDMFAGITQNLIDYTFNMTSYEMNEIMRRLTIATIICLPLTLLTGYFGMNFSAMWSVNKHTDLLFWEIAIPVMLLVIPLAIWPDIMRMVHYVKKKMLTRKAVQRYRRR</sequence>
<comment type="caution">
    <text evidence="10">The sequence shown here is derived from an EMBL/GenBank/DDBJ whole genome shotgun (WGS) entry which is preliminary data.</text>
</comment>
<keyword evidence="5 9" id="KW-0812">Transmembrane</keyword>
<feature type="compositionally biased region" description="Polar residues" evidence="8">
    <location>
        <begin position="248"/>
        <end position="259"/>
    </location>
</feature>
<evidence type="ECO:0000256" key="7">
    <source>
        <dbReference type="ARBA" id="ARBA00023136"/>
    </source>
</evidence>
<dbReference type="InterPro" id="IPR045863">
    <property type="entry name" value="CorA_TM1_TM2"/>
</dbReference>
<evidence type="ECO:0000256" key="3">
    <source>
        <dbReference type="ARBA" id="ARBA00022448"/>
    </source>
</evidence>
<dbReference type="Proteomes" id="UP001175228">
    <property type="component" value="Unassembled WGS sequence"/>
</dbReference>
<gene>
    <name evidence="10" type="ORF">EDD18DRAFT_779042</name>
</gene>
<dbReference type="PANTHER" id="PTHR46494">
    <property type="entry name" value="CORA FAMILY METAL ION TRANSPORTER (EUROFUNG)"/>
    <property type="match status" value="1"/>
</dbReference>
<comment type="subcellular location">
    <subcellularLocation>
        <location evidence="1">Cell membrane</location>
        <topology evidence="1">Multi-pass membrane protein</topology>
    </subcellularLocation>
</comment>
<dbReference type="InterPro" id="IPR002523">
    <property type="entry name" value="MgTranspt_CorA/ZnTranspt_ZntB"/>
</dbReference>
<feature type="region of interest" description="Disordered" evidence="8">
    <location>
        <begin position="248"/>
        <end position="268"/>
    </location>
</feature>
<evidence type="ECO:0000256" key="1">
    <source>
        <dbReference type="ARBA" id="ARBA00004651"/>
    </source>
</evidence>
<evidence type="ECO:0000256" key="5">
    <source>
        <dbReference type="ARBA" id="ARBA00022692"/>
    </source>
</evidence>
<proteinExistence type="inferred from homology"/>
<dbReference type="SUPFAM" id="SSF143865">
    <property type="entry name" value="CorA soluble domain-like"/>
    <property type="match status" value="1"/>
</dbReference>
<keyword evidence="7 9" id="KW-0472">Membrane</keyword>
<accession>A0AA39QD85</accession>
<dbReference type="AlphaFoldDB" id="A0AA39QD85"/>
<evidence type="ECO:0000256" key="4">
    <source>
        <dbReference type="ARBA" id="ARBA00022475"/>
    </source>
</evidence>
<reference evidence="10" key="1">
    <citation type="submission" date="2023-06" db="EMBL/GenBank/DDBJ databases">
        <authorList>
            <consortium name="Lawrence Berkeley National Laboratory"/>
            <person name="Ahrendt S."/>
            <person name="Sahu N."/>
            <person name="Indic B."/>
            <person name="Wong-Bajracharya J."/>
            <person name="Merenyi Z."/>
            <person name="Ke H.-M."/>
            <person name="Monk M."/>
            <person name="Kocsube S."/>
            <person name="Drula E."/>
            <person name="Lipzen A."/>
            <person name="Balint B."/>
            <person name="Henrissat B."/>
            <person name="Andreopoulos B."/>
            <person name="Martin F.M."/>
            <person name="Harder C.B."/>
            <person name="Rigling D."/>
            <person name="Ford K.L."/>
            <person name="Foster G.D."/>
            <person name="Pangilinan J."/>
            <person name="Papanicolaou A."/>
            <person name="Barry K."/>
            <person name="LaButti K."/>
            <person name="Viragh M."/>
            <person name="Koriabine M."/>
            <person name="Yan M."/>
            <person name="Riley R."/>
            <person name="Champramary S."/>
            <person name="Plett K.L."/>
            <person name="Tsai I.J."/>
            <person name="Slot J."/>
            <person name="Sipos G."/>
            <person name="Plett J."/>
            <person name="Nagy L.G."/>
            <person name="Grigoriev I.V."/>
        </authorList>
    </citation>
    <scope>NUCLEOTIDE SEQUENCE</scope>
    <source>
        <strain evidence="10">HWK02</strain>
    </source>
</reference>
<evidence type="ECO:0000313" key="11">
    <source>
        <dbReference type="Proteomes" id="UP001175228"/>
    </source>
</evidence>
<keyword evidence="4" id="KW-1003">Cell membrane</keyword>
<evidence type="ECO:0000256" key="9">
    <source>
        <dbReference type="SAM" id="Phobius"/>
    </source>
</evidence>
<feature type="transmembrane region" description="Helical" evidence="9">
    <location>
        <begin position="580"/>
        <end position="602"/>
    </location>
</feature>
<feature type="compositionally biased region" description="Basic residues" evidence="8">
    <location>
        <begin position="65"/>
        <end position="77"/>
    </location>
</feature>
<dbReference type="GO" id="GO:0000287">
    <property type="term" value="F:magnesium ion binding"/>
    <property type="evidence" value="ECO:0007669"/>
    <property type="project" value="TreeGrafter"/>
</dbReference>
<dbReference type="PANTHER" id="PTHR46494:SF1">
    <property type="entry name" value="CORA FAMILY METAL ION TRANSPORTER (EUROFUNG)"/>
    <property type="match status" value="1"/>
</dbReference>
<name>A0AA39QD85_9AGAR</name>
<feature type="transmembrane region" description="Helical" evidence="9">
    <location>
        <begin position="547"/>
        <end position="568"/>
    </location>
</feature>
<organism evidence="10 11">
    <name type="scientific">Armillaria luteobubalina</name>
    <dbReference type="NCBI Taxonomy" id="153913"/>
    <lineage>
        <taxon>Eukaryota</taxon>
        <taxon>Fungi</taxon>
        <taxon>Dikarya</taxon>
        <taxon>Basidiomycota</taxon>
        <taxon>Agaricomycotina</taxon>
        <taxon>Agaricomycetes</taxon>
        <taxon>Agaricomycetidae</taxon>
        <taxon>Agaricales</taxon>
        <taxon>Marasmiineae</taxon>
        <taxon>Physalacriaceae</taxon>
        <taxon>Armillaria</taxon>
    </lineage>
</organism>
<dbReference type="GO" id="GO:0005886">
    <property type="term" value="C:plasma membrane"/>
    <property type="evidence" value="ECO:0007669"/>
    <property type="project" value="UniProtKB-SubCell"/>
</dbReference>
<feature type="region of interest" description="Disordered" evidence="8">
    <location>
        <begin position="1"/>
        <end position="82"/>
    </location>
</feature>
<dbReference type="EMBL" id="JAUEPU010000007">
    <property type="protein sequence ID" value="KAK0500767.1"/>
    <property type="molecule type" value="Genomic_DNA"/>
</dbReference>
<evidence type="ECO:0000313" key="10">
    <source>
        <dbReference type="EMBL" id="KAK0500767.1"/>
    </source>
</evidence>
<dbReference type="InterPro" id="IPR045861">
    <property type="entry name" value="CorA_cytoplasmic_dom"/>
</dbReference>
<keyword evidence="11" id="KW-1185">Reference proteome</keyword>
<dbReference type="Pfam" id="PF01544">
    <property type="entry name" value="CorA"/>
    <property type="match status" value="1"/>
</dbReference>
<evidence type="ECO:0000256" key="2">
    <source>
        <dbReference type="ARBA" id="ARBA00009765"/>
    </source>
</evidence>
<protein>
    <submittedName>
        <fullName evidence="10">Magnesium transporter</fullName>
    </submittedName>
</protein>
<comment type="similarity">
    <text evidence="2">Belongs to the CorA metal ion transporter (MIT) (TC 1.A.35) family.</text>
</comment>
<evidence type="ECO:0000256" key="6">
    <source>
        <dbReference type="ARBA" id="ARBA00022989"/>
    </source>
</evidence>
<dbReference type="GO" id="GO:0050897">
    <property type="term" value="F:cobalt ion binding"/>
    <property type="evidence" value="ECO:0007669"/>
    <property type="project" value="TreeGrafter"/>
</dbReference>
<dbReference type="GO" id="GO:0015095">
    <property type="term" value="F:magnesium ion transmembrane transporter activity"/>
    <property type="evidence" value="ECO:0007669"/>
    <property type="project" value="TreeGrafter"/>
</dbReference>
<keyword evidence="6 9" id="KW-1133">Transmembrane helix</keyword>
<evidence type="ECO:0000256" key="8">
    <source>
        <dbReference type="SAM" id="MobiDB-lite"/>
    </source>
</evidence>
<dbReference type="Gene3D" id="3.30.460.20">
    <property type="entry name" value="CorA soluble domain-like"/>
    <property type="match status" value="1"/>
</dbReference>
<dbReference type="Gene3D" id="1.20.58.340">
    <property type="entry name" value="Magnesium transport protein CorA, transmembrane region"/>
    <property type="match status" value="2"/>
</dbReference>
<keyword evidence="3" id="KW-0813">Transport</keyword>
<dbReference type="GO" id="GO:0015087">
    <property type="term" value="F:cobalt ion transmembrane transporter activity"/>
    <property type="evidence" value="ECO:0007669"/>
    <property type="project" value="TreeGrafter"/>
</dbReference>
<dbReference type="SUPFAM" id="SSF144083">
    <property type="entry name" value="Magnesium transport protein CorA, transmembrane region"/>
    <property type="match status" value="1"/>
</dbReference>